<dbReference type="InterPro" id="IPR050745">
    <property type="entry name" value="Multifunctional_regulatory"/>
</dbReference>
<reference evidence="5 6" key="1">
    <citation type="submission" date="2018-06" db="EMBL/GenBank/DDBJ databases">
        <title>Genomic Encyclopedia of Type Strains, Phase IV (KMG-IV): sequencing the most valuable type-strain genomes for metagenomic binning, comparative biology and taxonomic classification.</title>
        <authorList>
            <person name="Goeker M."/>
        </authorList>
    </citation>
    <scope>NUCLEOTIDE SEQUENCE [LARGE SCALE GENOMIC DNA]</scope>
    <source>
        <strain evidence="5 6">DSM 25532</strain>
    </source>
</reference>
<keyword evidence="4" id="KW-1133">Transmembrane helix</keyword>
<dbReference type="InterPro" id="IPR002110">
    <property type="entry name" value="Ankyrin_rpt"/>
</dbReference>
<feature type="repeat" description="ANK" evidence="3">
    <location>
        <begin position="319"/>
        <end position="351"/>
    </location>
</feature>
<feature type="transmembrane region" description="Helical" evidence="4">
    <location>
        <begin position="6"/>
        <end position="24"/>
    </location>
</feature>
<comment type="caution">
    <text evidence="5">The sequence shown here is derived from an EMBL/GenBank/DDBJ whole genome shotgun (WGS) entry which is preliminary data.</text>
</comment>
<feature type="transmembrane region" description="Helical" evidence="4">
    <location>
        <begin position="99"/>
        <end position="121"/>
    </location>
</feature>
<keyword evidence="4" id="KW-0812">Transmembrane</keyword>
<evidence type="ECO:0000256" key="2">
    <source>
        <dbReference type="ARBA" id="ARBA00023043"/>
    </source>
</evidence>
<dbReference type="RefSeq" id="WP_113959970.1">
    <property type="nucleotide sequence ID" value="NZ_QNRR01000007.1"/>
</dbReference>
<name>A0A366HFJ0_9BACT</name>
<accession>A0A366HFJ0</accession>
<gene>
    <name evidence="5" type="ORF">DES53_107163</name>
</gene>
<feature type="transmembrane region" description="Helical" evidence="4">
    <location>
        <begin position="36"/>
        <end position="57"/>
    </location>
</feature>
<dbReference type="Proteomes" id="UP000253426">
    <property type="component" value="Unassembled WGS sequence"/>
</dbReference>
<dbReference type="Gene3D" id="1.25.40.20">
    <property type="entry name" value="Ankyrin repeat-containing domain"/>
    <property type="match status" value="1"/>
</dbReference>
<dbReference type="SMART" id="SM00248">
    <property type="entry name" value="ANK"/>
    <property type="match status" value="4"/>
</dbReference>
<organism evidence="5 6">
    <name type="scientific">Roseimicrobium gellanilyticum</name>
    <dbReference type="NCBI Taxonomy" id="748857"/>
    <lineage>
        <taxon>Bacteria</taxon>
        <taxon>Pseudomonadati</taxon>
        <taxon>Verrucomicrobiota</taxon>
        <taxon>Verrucomicrobiia</taxon>
        <taxon>Verrucomicrobiales</taxon>
        <taxon>Verrucomicrobiaceae</taxon>
        <taxon>Roseimicrobium</taxon>
    </lineage>
</organism>
<protein>
    <submittedName>
        <fullName evidence="5">Ankyrin repeat protein</fullName>
    </submittedName>
</protein>
<dbReference type="SUPFAM" id="SSF48403">
    <property type="entry name" value="Ankyrin repeat"/>
    <property type="match status" value="1"/>
</dbReference>
<dbReference type="InterPro" id="IPR036770">
    <property type="entry name" value="Ankyrin_rpt-contain_sf"/>
</dbReference>
<dbReference type="EMBL" id="QNRR01000007">
    <property type="protein sequence ID" value="RBP41332.1"/>
    <property type="molecule type" value="Genomic_DNA"/>
</dbReference>
<dbReference type="PROSITE" id="PS50088">
    <property type="entry name" value="ANK_REPEAT"/>
    <property type="match status" value="2"/>
</dbReference>
<dbReference type="PANTHER" id="PTHR24189:SF50">
    <property type="entry name" value="ANKYRIN REPEAT AND SOCS BOX PROTEIN 2"/>
    <property type="match status" value="1"/>
</dbReference>
<feature type="repeat" description="ANK" evidence="3">
    <location>
        <begin position="268"/>
        <end position="303"/>
    </location>
</feature>
<sequence>MSGAILLVFTLVALVMAVIEWPLIKWLGRVSWKYSLLIALCINVPTVLVWTIALSWISENPDYFAWSMLWGLPIFGGVLAVVVWLAVKTTICVAMLHSWRGLIVAPLTVVWGVGSFAVIVATSLQPTPYDKLEAAYKEDDADFVRARLNEGENGFIVDAANYRAANILGLLLDTGESPNAMDSNGTPLLNLVIKPSQHYAQHTLSIDEVEAAARTLSSAKTMLEHGADPMLLSNVGVSAFEEALTHGSIPLIELFLEKGAKLTAPEPHGKLPLCTAARSKRADRQAVVELLLSKGADISALETQTAMVHSMGGSQEHIFKATPLNAAIRAGNEDLALWLLEKGASPKATHPGQTEPLVDSAQGNRAKIALALLDRGADVNLKTQEGKTLWEITTDRSLRKALEARGLQRTFSPLNLTASGVDTPTWLAQVWSHNRSLGWVRSTILGRVKQQPPYHVTVQLAGEPAPRVIENVESLFLKRKLDTGVLKFENAIGPEDVTGLEKFSIPFEGGVLELWRRAE</sequence>
<dbReference type="Pfam" id="PF12796">
    <property type="entry name" value="Ank_2"/>
    <property type="match status" value="1"/>
</dbReference>
<evidence type="ECO:0000313" key="6">
    <source>
        <dbReference type="Proteomes" id="UP000253426"/>
    </source>
</evidence>
<evidence type="ECO:0000256" key="1">
    <source>
        <dbReference type="ARBA" id="ARBA00022737"/>
    </source>
</evidence>
<evidence type="ECO:0000256" key="4">
    <source>
        <dbReference type="SAM" id="Phobius"/>
    </source>
</evidence>
<keyword evidence="6" id="KW-1185">Reference proteome</keyword>
<feature type="transmembrane region" description="Helical" evidence="4">
    <location>
        <begin position="63"/>
        <end position="87"/>
    </location>
</feature>
<keyword evidence="4" id="KW-0472">Membrane</keyword>
<dbReference type="OrthoDB" id="13225at2"/>
<evidence type="ECO:0000256" key="3">
    <source>
        <dbReference type="PROSITE-ProRule" id="PRU00023"/>
    </source>
</evidence>
<evidence type="ECO:0000313" key="5">
    <source>
        <dbReference type="EMBL" id="RBP41332.1"/>
    </source>
</evidence>
<dbReference type="PANTHER" id="PTHR24189">
    <property type="entry name" value="MYOTROPHIN"/>
    <property type="match status" value="1"/>
</dbReference>
<dbReference type="AlphaFoldDB" id="A0A366HFJ0"/>
<keyword evidence="1" id="KW-0677">Repeat</keyword>
<dbReference type="PROSITE" id="PS50297">
    <property type="entry name" value="ANK_REP_REGION"/>
    <property type="match status" value="1"/>
</dbReference>
<proteinExistence type="predicted"/>
<keyword evidence="2 3" id="KW-0040">ANK repeat</keyword>